<reference evidence="1 2" key="1">
    <citation type="submission" date="2015-08" db="EMBL/GenBank/DDBJ databases">
        <title>Whole genome sequence of Flavobacterium akiainvivens IK-1T, from decaying Wikstroemia oahuensis, an endemic Hawaiian shrub.</title>
        <authorList>
            <person name="Wan X."/>
            <person name="Hou S."/>
            <person name="Saito J."/>
            <person name="Donachie S."/>
        </authorList>
    </citation>
    <scope>NUCLEOTIDE SEQUENCE [LARGE SCALE GENOMIC DNA]</scope>
    <source>
        <strain evidence="1 2">IK-1</strain>
    </source>
</reference>
<gene>
    <name evidence="1" type="ORF">AM493_12440</name>
</gene>
<keyword evidence="2" id="KW-1185">Reference proteome</keyword>
<proteinExistence type="predicted"/>
<name>A0A0M8MBN9_9FLAO</name>
<organism evidence="1 2">
    <name type="scientific">Flavobacterium akiainvivens</name>
    <dbReference type="NCBI Taxonomy" id="1202724"/>
    <lineage>
        <taxon>Bacteria</taxon>
        <taxon>Pseudomonadati</taxon>
        <taxon>Bacteroidota</taxon>
        <taxon>Flavobacteriia</taxon>
        <taxon>Flavobacteriales</taxon>
        <taxon>Flavobacteriaceae</taxon>
        <taxon>Flavobacterium</taxon>
    </lineage>
</organism>
<sequence>MHFSELENQLRPLIHANKLDSAIAIAESELMAIPETGFHKIMGRNLLHLVPELKGYIGAFYTATATKGFLGRLFNKTVNPAAYYCEMNGFSINYDRWFIDLFSYKENGGMEDMDWLSDFIDSTKTSMVITGFEELQESFRDYHENNTGENPDVEKACEVCELLVILRLHELFREAYKKSDSNWATIPMYVTAHDYELIYKVN</sequence>
<evidence type="ECO:0000313" key="2">
    <source>
        <dbReference type="Proteomes" id="UP000037755"/>
    </source>
</evidence>
<dbReference type="Proteomes" id="UP000037755">
    <property type="component" value="Unassembled WGS sequence"/>
</dbReference>
<protein>
    <submittedName>
        <fullName evidence="1">Uncharacterized protein</fullName>
    </submittedName>
</protein>
<evidence type="ECO:0000313" key="1">
    <source>
        <dbReference type="EMBL" id="KOS06745.1"/>
    </source>
</evidence>
<dbReference type="OrthoDB" id="652227at2"/>
<accession>A0A0M8MBN9</accession>
<dbReference type="PATRIC" id="fig|1202724.3.peg.2576"/>
<dbReference type="RefSeq" id="WP_054408364.1">
    <property type="nucleotide sequence ID" value="NZ_FOYA01000020.1"/>
</dbReference>
<dbReference type="EMBL" id="LIYD01000005">
    <property type="protein sequence ID" value="KOS06745.1"/>
    <property type="molecule type" value="Genomic_DNA"/>
</dbReference>
<comment type="caution">
    <text evidence="1">The sequence shown here is derived from an EMBL/GenBank/DDBJ whole genome shotgun (WGS) entry which is preliminary data.</text>
</comment>
<dbReference type="AlphaFoldDB" id="A0A0M8MBN9"/>